<dbReference type="PROSITE" id="PS00280">
    <property type="entry name" value="BPTI_KUNITZ_1"/>
    <property type="match status" value="1"/>
</dbReference>
<feature type="signal peptide" evidence="7">
    <location>
        <begin position="1"/>
        <end position="19"/>
    </location>
</feature>
<dbReference type="FunFam" id="4.10.410.10:FF:000011">
    <property type="entry name" value="Tissue factor pathway inhibitor"/>
    <property type="match status" value="1"/>
</dbReference>
<dbReference type="PROSITE" id="PS51257">
    <property type="entry name" value="PROKAR_LIPOPROTEIN"/>
    <property type="match status" value="1"/>
</dbReference>
<evidence type="ECO:0000256" key="4">
    <source>
        <dbReference type="ARBA" id="ARBA00022900"/>
    </source>
</evidence>
<keyword evidence="7" id="KW-0732">Signal</keyword>
<dbReference type="Pfam" id="PF17826">
    <property type="entry name" value="DUF5588"/>
    <property type="match status" value="1"/>
</dbReference>
<feature type="region of interest" description="Disordered" evidence="6">
    <location>
        <begin position="344"/>
        <end position="368"/>
    </location>
</feature>
<gene>
    <name evidence="9" type="ORF">MEDL_32273</name>
</gene>
<dbReference type="InterPro" id="IPR041404">
    <property type="entry name" value="DUF5588"/>
</dbReference>
<feature type="chain" id="PRO_5035893704" description="BPTI/Kunitz inhibitor domain-containing protein" evidence="7">
    <location>
        <begin position="20"/>
        <end position="390"/>
    </location>
</feature>
<dbReference type="Proteomes" id="UP000683360">
    <property type="component" value="Unassembled WGS sequence"/>
</dbReference>
<dbReference type="SMART" id="SM00131">
    <property type="entry name" value="KU"/>
    <property type="match status" value="1"/>
</dbReference>
<evidence type="ECO:0000256" key="1">
    <source>
        <dbReference type="ARBA" id="ARBA00004613"/>
    </source>
</evidence>
<dbReference type="InterPro" id="IPR002223">
    <property type="entry name" value="Kunitz_BPTI"/>
</dbReference>
<evidence type="ECO:0000259" key="8">
    <source>
        <dbReference type="PROSITE" id="PS50279"/>
    </source>
</evidence>
<feature type="compositionally biased region" description="Acidic residues" evidence="6">
    <location>
        <begin position="347"/>
        <end position="356"/>
    </location>
</feature>
<protein>
    <recommendedName>
        <fullName evidence="8">BPTI/Kunitz inhibitor domain-containing protein</fullName>
    </recommendedName>
</protein>
<accession>A0A8S3SP27</accession>
<dbReference type="InterPro" id="IPR036880">
    <property type="entry name" value="Kunitz_BPTI_sf"/>
</dbReference>
<sequence>MNRSILCILVCIFIACVFGQEPKIIDICSLPSETGKCKGHFPRYYYNGLTTHCELFTYGGCGGNQNNFETIFECRKTCGQTMPAEKNGNSFRKRLRFFIMDLGLEFDDEDFKSKKENENDKKKSYNAKVCNEFWYKTETPEPDNAGNVYKFRGDNLYYQKQYTEAIDSYKEGLDSLPLNSKTLRQDIFECLARCYLHTEKYAEALDIAQQLVSDAKSPDQIMQTNLLLSQIQVEMKDTEGLEESLKLLLTMHPFTYSLWIKLGHCYQTRIEQNNHSSLEYLRMKRLSCVIRTRLLLINILRNSSSFFKANLMKILNETESQQAEFDVPDHIISTASKYLKEDLCQNQEEEEEDDRDESQTGDKDQPVMIQKGDVSFDQRWFSWIQKEGLT</sequence>
<dbReference type="EMBL" id="CAJPWZ010001605">
    <property type="protein sequence ID" value="CAG2218665.1"/>
    <property type="molecule type" value="Genomic_DNA"/>
</dbReference>
<evidence type="ECO:0000256" key="2">
    <source>
        <dbReference type="ARBA" id="ARBA00022525"/>
    </source>
</evidence>
<dbReference type="GO" id="GO:0005576">
    <property type="term" value="C:extracellular region"/>
    <property type="evidence" value="ECO:0007669"/>
    <property type="project" value="UniProtKB-SubCell"/>
</dbReference>
<dbReference type="Pfam" id="PF00014">
    <property type="entry name" value="Kunitz_BPTI"/>
    <property type="match status" value="1"/>
</dbReference>
<reference evidence="9" key="1">
    <citation type="submission" date="2021-03" db="EMBL/GenBank/DDBJ databases">
        <authorList>
            <person name="Bekaert M."/>
        </authorList>
    </citation>
    <scope>NUCLEOTIDE SEQUENCE</scope>
</reference>
<comment type="caution">
    <text evidence="9">The sequence shown here is derived from an EMBL/GenBank/DDBJ whole genome shotgun (WGS) entry which is preliminary data.</text>
</comment>
<dbReference type="GO" id="GO:0004867">
    <property type="term" value="F:serine-type endopeptidase inhibitor activity"/>
    <property type="evidence" value="ECO:0007669"/>
    <property type="project" value="UniProtKB-KW"/>
</dbReference>
<feature type="domain" description="BPTI/Kunitz inhibitor" evidence="8">
    <location>
        <begin position="28"/>
        <end position="78"/>
    </location>
</feature>
<keyword evidence="4" id="KW-0722">Serine protease inhibitor</keyword>
<organism evidence="9 10">
    <name type="scientific">Mytilus edulis</name>
    <name type="common">Blue mussel</name>
    <dbReference type="NCBI Taxonomy" id="6550"/>
    <lineage>
        <taxon>Eukaryota</taxon>
        <taxon>Metazoa</taxon>
        <taxon>Spiralia</taxon>
        <taxon>Lophotrochozoa</taxon>
        <taxon>Mollusca</taxon>
        <taxon>Bivalvia</taxon>
        <taxon>Autobranchia</taxon>
        <taxon>Pteriomorphia</taxon>
        <taxon>Mytilida</taxon>
        <taxon>Mytiloidea</taxon>
        <taxon>Mytilidae</taxon>
        <taxon>Mytilinae</taxon>
        <taxon>Mytilus</taxon>
    </lineage>
</organism>
<evidence type="ECO:0000256" key="5">
    <source>
        <dbReference type="ARBA" id="ARBA00023157"/>
    </source>
</evidence>
<dbReference type="PANTHER" id="PTHR31919:SF1">
    <property type="entry name" value="ZINC FINGERS AND HOMEOBOXES PROTEIN 1, ISOFORM 2"/>
    <property type="match status" value="1"/>
</dbReference>
<comment type="subcellular location">
    <subcellularLocation>
        <location evidence="1">Secreted</location>
    </subcellularLocation>
</comment>
<dbReference type="PANTHER" id="PTHR31919">
    <property type="entry name" value="ZINC FINGERS AND HOMEOBOXES PROTEIN 1, ISOFORM 2"/>
    <property type="match status" value="1"/>
</dbReference>
<dbReference type="OrthoDB" id="6334002at2759"/>
<evidence type="ECO:0000256" key="6">
    <source>
        <dbReference type="SAM" id="MobiDB-lite"/>
    </source>
</evidence>
<keyword evidence="2" id="KW-0964">Secreted</keyword>
<evidence type="ECO:0000313" key="9">
    <source>
        <dbReference type="EMBL" id="CAG2218665.1"/>
    </source>
</evidence>
<dbReference type="Gene3D" id="1.25.40.10">
    <property type="entry name" value="Tetratricopeptide repeat domain"/>
    <property type="match status" value="1"/>
</dbReference>
<dbReference type="InterPro" id="IPR020901">
    <property type="entry name" value="Prtase_inh_Kunz-CS"/>
</dbReference>
<proteinExistence type="predicted"/>
<evidence type="ECO:0000256" key="7">
    <source>
        <dbReference type="SAM" id="SignalP"/>
    </source>
</evidence>
<evidence type="ECO:0000313" key="10">
    <source>
        <dbReference type="Proteomes" id="UP000683360"/>
    </source>
</evidence>
<keyword evidence="10" id="KW-1185">Reference proteome</keyword>
<dbReference type="PRINTS" id="PR00759">
    <property type="entry name" value="BASICPTASE"/>
</dbReference>
<evidence type="ECO:0000256" key="3">
    <source>
        <dbReference type="ARBA" id="ARBA00022690"/>
    </source>
</evidence>
<dbReference type="PROSITE" id="PS50279">
    <property type="entry name" value="BPTI_KUNITZ_2"/>
    <property type="match status" value="1"/>
</dbReference>
<dbReference type="AlphaFoldDB" id="A0A8S3SP27"/>
<dbReference type="InterPro" id="IPR011990">
    <property type="entry name" value="TPR-like_helical_dom_sf"/>
</dbReference>
<name>A0A8S3SP27_MYTED</name>
<dbReference type="SUPFAM" id="SSF57362">
    <property type="entry name" value="BPTI-like"/>
    <property type="match status" value="1"/>
</dbReference>
<dbReference type="Gene3D" id="4.10.410.10">
    <property type="entry name" value="Pancreatic trypsin inhibitor Kunitz domain"/>
    <property type="match status" value="1"/>
</dbReference>
<keyword evidence="5" id="KW-1015">Disulfide bond</keyword>
<keyword evidence="3" id="KW-0646">Protease inhibitor</keyword>
<dbReference type="SUPFAM" id="SSF48452">
    <property type="entry name" value="TPR-like"/>
    <property type="match status" value="1"/>
</dbReference>